<organism evidence="1 2">
    <name type="scientific">Trametes pubescens</name>
    <name type="common">White-rot fungus</name>
    <dbReference type="NCBI Taxonomy" id="154538"/>
    <lineage>
        <taxon>Eukaryota</taxon>
        <taxon>Fungi</taxon>
        <taxon>Dikarya</taxon>
        <taxon>Basidiomycota</taxon>
        <taxon>Agaricomycotina</taxon>
        <taxon>Agaricomycetes</taxon>
        <taxon>Polyporales</taxon>
        <taxon>Polyporaceae</taxon>
        <taxon>Trametes</taxon>
    </lineage>
</organism>
<comment type="caution">
    <text evidence="1">The sequence shown here is derived from an EMBL/GenBank/DDBJ whole genome shotgun (WGS) entry which is preliminary data.</text>
</comment>
<protein>
    <recommendedName>
        <fullName evidence="3">F-box domain-containing protein</fullName>
    </recommendedName>
</protein>
<dbReference type="InterPro" id="IPR032675">
    <property type="entry name" value="LRR_dom_sf"/>
</dbReference>
<dbReference type="EMBL" id="MNAD01001701">
    <property type="protein sequence ID" value="OJT02102.1"/>
    <property type="molecule type" value="Genomic_DNA"/>
</dbReference>
<dbReference type="AlphaFoldDB" id="A0A1M2V3D7"/>
<dbReference type="Proteomes" id="UP000184267">
    <property type="component" value="Unassembled WGS sequence"/>
</dbReference>
<gene>
    <name evidence="1" type="ORF">TRAPUB_7435</name>
</gene>
<evidence type="ECO:0000313" key="2">
    <source>
        <dbReference type="Proteomes" id="UP000184267"/>
    </source>
</evidence>
<keyword evidence="2" id="KW-1185">Reference proteome</keyword>
<evidence type="ECO:0000313" key="1">
    <source>
        <dbReference type="EMBL" id="OJT02102.1"/>
    </source>
</evidence>
<sequence length="292" mass="33948">MATVDWPALQDLFLGGSFPNKTSDWLAKRLRHMLRRMPHLRHLVIVAALPRHVRVRCCLLSRDPSSSPWQHSLRSLVVAYPDHRDPVFSIPFSDLTYLSLRDWPRHYKTIAPNQRGPWGSPILSATRALSILRRLHAPGLTTLELVYRADEADDELLVLIAQTFTKLRHIELHRYRRSRDESVDHHHIARTLSAAPSLLRLRLHLDFKDDPGEYIDRFGTVSEDELDCDRYEQWRSQLANLGWDILDAMNPCLSLKGVALLDRVRQKASWLWLLRGQKGPREPVRDFSEGNW</sequence>
<dbReference type="Gene3D" id="3.80.10.10">
    <property type="entry name" value="Ribonuclease Inhibitor"/>
    <property type="match status" value="1"/>
</dbReference>
<proteinExistence type="predicted"/>
<evidence type="ECO:0008006" key="3">
    <source>
        <dbReference type="Google" id="ProtNLM"/>
    </source>
</evidence>
<dbReference type="SUPFAM" id="SSF52047">
    <property type="entry name" value="RNI-like"/>
    <property type="match status" value="1"/>
</dbReference>
<accession>A0A1M2V3D7</accession>
<reference evidence="1 2" key="1">
    <citation type="submission" date="2016-10" db="EMBL/GenBank/DDBJ databases">
        <title>Genome sequence of the basidiomycete white-rot fungus Trametes pubescens.</title>
        <authorList>
            <person name="Makela M.R."/>
            <person name="Granchi Z."/>
            <person name="Peng M."/>
            <person name="De Vries R.P."/>
            <person name="Grigoriev I."/>
            <person name="Riley R."/>
            <person name="Hilden K."/>
        </authorList>
    </citation>
    <scope>NUCLEOTIDE SEQUENCE [LARGE SCALE GENOMIC DNA]</scope>
    <source>
        <strain evidence="1 2">FBCC735</strain>
    </source>
</reference>
<dbReference type="OrthoDB" id="3270220at2759"/>
<name>A0A1M2V3D7_TRAPU</name>